<feature type="region of interest" description="Disordered" evidence="1">
    <location>
        <begin position="39"/>
        <end position="112"/>
    </location>
</feature>
<gene>
    <name evidence="3" type="ORF">BX591_104263</name>
</gene>
<evidence type="ECO:0000313" key="3">
    <source>
        <dbReference type="EMBL" id="RAS35933.1"/>
    </source>
</evidence>
<evidence type="ECO:0000256" key="2">
    <source>
        <dbReference type="SAM" id="SignalP"/>
    </source>
</evidence>
<protein>
    <recommendedName>
        <fullName evidence="5">Beta-barrel assembly complex subunit BamF</fullName>
    </recommendedName>
</protein>
<sequence>MLRPIVCFAAAVAALPMCVSAENYQDYYRQRGTTLPRAIASDPINQPNDVGRQPNGIVDGATINMSREARREFEARQRSELDARNAADQARRNPEIQFNIRPPEMPKPVTAD</sequence>
<reference evidence="3 4" key="1">
    <citation type="submission" date="2018-06" db="EMBL/GenBank/DDBJ databases">
        <title>Genomic Encyclopedia of Type Strains, Phase III (KMG-III): the genomes of soil and plant-associated and newly described type strains.</title>
        <authorList>
            <person name="Whitman W."/>
        </authorList>
    </citation>
    <scope>NUCLEOTIDE SEQUENCE [LARGE SCALE GENOMIC DNA]</scope>
    <source>
        <strain evidence="3 4">LMG 23644</strain>
    </source>
</reference>
<name>A0A329CM66_9BURK</name>
<organism evidence="3 4">
    <name type="scientific">Paraburkholderia bryophila</name>
    <dbReference type="NCBI Taxonomy" id="420952"/>
    <lineage>
        <taxon>Bacteria</taxon>
        <taxon>Pseudomonadati</taxon>
        <taxon>Pseudomonadota</taxon>
        <taxon>Betaproteobacteria</taxon>
        <taxon>Burkholderiales</taxon>
        <taxon>Burkholderiaceae</taxon>
        <taxon>Paraburkholderia</taxon>
    </lineage>
</organism>
<feature type="signal peptide" evidence="2">
    <location>
        <begin position="1"/>
        <end position="21"/>
    </location>
</feature>
<dbReference type="AlphaFoldDB" id="A0A329CM66"/>
<keyword evidence="2" id="KW-0732">Signal</keyword>
<proteinExistence type="predicted"/>
<comment type="caution">
    <text evidence="3">The sequence shown here is derived from an EMBL/GenBank/DDBJ whole genome shotgun (WGS) entry which is preliminary data.</text>
</comment>
<dbReference type="Proteomes" id="UP000248918">
    <property type="component" value="Unassembled WGS sequence"/>
</dbReference>
<dbReference type="EMBL" id="QLTK01000004">
    <property type="protein sequence ID" value="RAS35933.1"/>
    <property type="molecule type" value="Genomic_DNA"/>
</dbReference>
<evidence type="ECO:0000313" key="4">
    <source>
        <dbReference type="Proteomes" id="UP000248918"/>
    </source>
</evidence>
<evidence type="ECO:0000256" key="1">
    <source>
        <dbReference type="SAM" id="MobiDB-lite"/>
    </source>
</evidence>
<feature type="chain" id="PRO_5016271091" description="Beta-barrel assembly complex subunit BamF" evidence="2">
    <location>
        <begin position="22"/>
        <end position="112"/>
    </location>
</feature>
<feature type="compositionally biased region" description="Basic and acidic residues" evidence="1">
    <location>
        <begin position="67"/>
        <end position="94"/>
    </location>
</feature>
<evidence type="ECO:0008006" key="5">
    <source>
        <dbReference type="Google" id="ProtNLM"/>
    </source>
</evidence>
<accession>A0A329CM66</accession>